<organism evidence="1 2">
    <name type="scientific">Gemmatimonas aurantiaca</name>
    <dbReference type="NCBI Taxonomy" id="173480"/>
    <lineage>
        <taxon>Bacteria</taxon>
        <taxon>Pseudomonadati</taxon>
        <taxon>Gemmatimonadota</taxon>
        <taxon>Gemmatimonadia</taxon>
        <taxon>Gemmatimonadales</taxon>
        <taxon>Gemmatimonadaceae</taxon>
        <taxon>Gemmatimonas</taxon>
    </lineage>
</organism>
<accession>A0A3D4V9D4</accession>
<protein>
    <submittedName>
        <fullName evidence="1">Uncharacterized protein</fullName>
    </submittedName>
</protein>
<evidence type="ECO:0000313" key="1">
    <source>
        <dbReference type="EMBL" id="HCT57715.1"/>
    </source>
</evidence>
<evidence type="ECO:0000313" key="2">
    <source>
        <dbReference type="Proteomes" id="UP000264071"/>
    </source>
</evidence>
<dbReference type="AlphaFoldDB" id="A0A3D4V9D4"/>
<proteinExistence type="predicted"/>
<reference evidence="1 2" key="1">
    <citation type="journal article" date="2018" name="Nat. Biotechnol.">
        <title>A standardized bacterial taxonomy based on genome phylogeny substantially revises the tree of life.</title>
        <authorList>
            <person name="Parks D.H."/>
            <person name="Chuvochina M."/>
            <person name="Waite D.W."/>
            <person name="Rinke C."/>
            <person name="Skarshewski A."/>
            <person name="Chaumeil P.A."/>
            <person name="Hugenholtz P."/>
        </authorList>
    </citation>
    <scope>NUCLEOTIDE SEQUENCE [LARGE SCALE GENOMIC DNA]</scope>
    <source>
        <strain evidence="1">UBA8844</strain>
    </source>
</reference>
<sequence length="99" mass="10495">MSARAAIGDSWLVVMTTVLASDTPRFRNSDARLSTSGNSVVSGPRRVVSAEYGITRAPGMRTTSGEFLPSTWMITRRGSLKRSASHSVDTIFSGDGAGD</sequence>
<dbReference type="EMBL" id="DPIY01000010">
    <property type="protein sequence ID" value="HCT57715.1"/>
    <property type="molecule type" value="Genomic_DNA"/>
</dbReference>
<dbReference type="Proteomes" id="UP000264071">
    <property type="component" value="Unassembled WGS sequence"/>
</dbReference>
<gene>
    <name evidence="1" type="ORF">DGD08_10995</name>
</gene>
<comment type="caution">
    <text evidence="1">The sequence shown here is derived from an EMBL/GenBank/DDBJ whole genome shotgun (WGS) entry which is preliminary data.</text>
</comment>
<name>A0A3D4V9D4_9BACT</name>